<dbReference type="SUPFAM" id="SSF103088">
    <property type="entry name" value="OmpA-like"/>
    <property type="match status" value="1"/>
</dbReference>
<dbReference type="InterPro" id="IPR036737">
    <property type="entry name" value="OmpA-like_sf"/>
</dbReference>
<proteinExistence type="predicted"/>
<evidence type="ECO:0000313" key="6">
    <source>
        <dbReference type="EMBL" id="QQG35699.1"/>
    </source>
</evidence>
<evidence type="ECO:0000256" key="4">
    <source>
        <dbReference type="PROSITE-ProRule" id="PRU00473"/>
    </source>
</evidence>
<dbReference type="Proteomes" id="UP000595362">
    <property type="component" value="Chromosome"/>
</dbReference>
<evidence type="ECO:0000313" key="7">
    <source>
        <dbReference type="Proteomes" id="UP000595362"/>
    </source>
</evidence>
<dbReference type="GO" id="GO:0009279">
    <property type="term" value="C:cell outer membrane"/>
    <property type="evidence" value="ECO:0007669"/>
    <property type="project" value="UniProtKB-SubCell"/>
</dbReference>
<dbReference type="Gene3D" id="3.30.1330.60">
    <property type="entry name" value="OmpA-like domain"/>
    <property type="match status" value="1"/>
</dbReference>
<dbReference type="PRINTS" id="PR01021">
    <property type="entry name" value="OMPADOMAIN"/>
</dbReference>
<dbReference type="PANTHER" id="PTHR30329">
    <property type="entry name" value="STATOR ELEMENT OF FLAGELLAR MOTOR COMPLEX"/>
    <property type="match status" value="1"/>
</dbReference>
<dbReference type="CDD" id="cd07185">
    <property type="entry name" value="OmpA_C-like"/>
    <property type="match status" value="1"/>
</dbReference>
<dbReference type="PROSITE" id="PS51123">
    <property type="entry name" value="OMPA_2"/>
    <property type="match status" value="1"/>
</dbReference>
<dbReference type="InterPro" id="IPR006664">
    <property type="entry name" value="OMP_bac"/>
</dbReference>
<dbReference type="PANTHER" id="PTHR30329:SF21">
    <property type="entry name" value="LIPOPROTEIN YIAD-RELATED"/>
    <property type="match status" value="1"/>
</dbReference>
<dbReference type="Pfam" id="PF00691">
    <property type="entry name" value="OmpA"/>
    <property type="match status" value="1"/>
</dbReference>
<dbReference type="InterPro" id="IPR006665">
    <property type="entry name" value="OmpA-like"/>
</dbReference>
<dbReference type="EMBL" id="CP066681">
    <property type="protein sequence ID" value="QQG35699.1"/>
    <property type="molecule type" value="Genomic_DNA"/>
</dbReference>
<evidence type="ECO:0000259" key="5">
    <source>
        <dbReference type="PROSITE" id="PS51123"/>
    </source>
</evidence>
<dbReference type="PROSITE" id="PS51257">
    <property type="entry name" value="PROKAR_LIPOPROTEIN"/>
    <property type="match status" value="1"/>
</dbReference>
<reference evidence="6 7" key="1">
    <citation type="submission" date="2020-07" db="EMBL/GenBank/DDBJ databases">
        <title>Huge and variable diversity of episymbiotic CPR bacteria and DPANN archaea in groundwater ecosystems.</title>
        <authorList>
            <person name="He C.Y."/>
            <person name="Keren R."/>
            <person name="Whittaker M."/>
            <person name="Farag I.F."/>
            <person name="Doudna J."/>
            <person name="Cate J.H.D."/>
            <person name="Banfield J.F."/>
        </authorList>
    </citation>
    <scope>NUCLEOTIDE SEQUENCE [LARGE SCALE GENOMIC DNA]</scope>
    <source>
        <strain evidence="6">NC_groundwater_70_Ag_B-0.1um_54_66</strain>
    </source>
</reference>
<keyword evidence="2 4" id="KW-0472">Membrane</keyword>
<evidence type="ECO:0000256" key="1">
    <source>
        <dbReference type="ARBA" id="ARBA00004442"/>
    </source>
</evidence>
<gene>
    <name evidence="6" type="ORF">HYS17_09290</name>
</gene>
<keyword evidence="3" id="KW-0998">Cell outer membrane</keyword>
<dbReference type="AlphaFoldDB" id="A0A7T5R1C4"/>
<dbReference type="InterPro" id="IPR050330">
    <property type="entry name" value="Bact_OuterMem_StrucFunc"/>
</dbReference>
<accession>A0A7T5R1C4</accession>
<feature type="domain" description="OmpA-like" evidence="5">
    <location>
        <begin position="182"/>
        <end position="296"/>
    </location>
</feature>
<name>A0A7T5R1C4_9BACT</name>
<comment type="subcellular location">
    <subcellularLocation>
        <location evidence="1">Cell outer membrane</location>
    </subcellularLocation>
</comment>
<organism evidence="6 7">
    <name type="scientific">Micavibrio aeruginosavorus</name>
    <dbReference type="NCBI Taxonomy" id="349221"/>
    <lineage>
        <taxon>Bacteria</taxon>
        <taxon>Pseudomonadati</taxon>
        <taxon>Bdellovibrionota</taxon>
        <taxon>Bdellovibrionia</taxon>
        <taxon>Bdellovibrionales</taxon>
        <taxon>Pseudobdellovibrionaceae</taxon>
        <taxon>Micavibrio</taxon>
    </lineage>
</organism>
<sequence length="296" mass="32342">MKVFRGLVLGACVIGLGACSNYQAHSEVKALNEAQAVGSPFTQYLAGEYRDYTNRELNEMFDYPDALHFARKGLAAAAGEVVMPEPISDWNLNPQHMEELSTARGRLVVAFDLGAREVAAQQAAIAQARFDCWIEQQEENWQAADIAGCKNQFMEAMNALEGMVKPSAVMEPVAEVAPEPTEPMKVEDAMYLVFFDFDKSAVAASGESVLDAVGQEVKGRSLNTVNVVGHTDRAGSRTYNNRLALKRANAVRDALIDRGVDAALIKVDGRGEDQNLVATDDNVREPANRRAEITFE</sequence>
<evidence type="ECO:0000256" key="2">
    <source>
        <dbReference type="ARBA" id="ARBA00023136"/>
    </source>
</evidence>
<protein>
    <submittedName>
        <fullName evidence="6">OmpA family protein</fullName>
    </submittedName>
</protein>
<evidence type="ECO:0000256" key="3">
    <source>
        <dbReference type="ARBA" id="ARBA00023237"/>
    </source>
</evidence>